<dbReference type="PIRSF" id="PIRSF001767">
    <property type="entry name" value="Cdc6"/>
    <property type="match status" value="1"/>
</dbReference>
<dbReference type="GeneID" id="2904871"/>
<dbReference type="InParanoid" id="Q6BIJ3"/>
<dbReference type="GO" id="GO:0003688">
    <property type="term" value="F:DNA replication origin binding"/>
    <property type="evidence" value="ECO:0007669"/>
    <property type="project" value="TreeGrafter"/>
</dbReference>
<evidence type="ECO:0000259" key="4">
    <source>
        <dbReference type="Pfam" id="PF22606"/>
    </source>
</evidence>
<dbReference type="VEuPathDB" id="FungiDB:DEHA2G09922g"/>
<dbReference type="Gene3D" id="1.10.8.60">
    <property type="match status" value="1"/>
</dbReference>
<dbReference type="HOGENOM" id="CLU_012774_2_0_1"/>
<dbReference type="STRING" id="284592.Q6BIJ3"/>
<dbReference type="GO" id="GO:0005634">
    <property type="term" value="C:nucleus"/>
    <property type="evidence" value="ECO:0007669"/>
    <property type="project" value="TreeGrafter"/>
</dbReference>
<dbReference type="GO" id="GO:0016887">
    <property type="term" value="F:ATP hydrolysis activity"/>
    <property type="evidence" value="ECO:0007669"/>
    <property type="project" value="InterPro"/>
</dbReference>
<gene>
    <name evidence="5" type="ordered locus">DEHA2G09922g</name>
</gene>
<keyword evidence="1" id="KW-0235">DNA replication</keyword>
<protein>
    <recommendedName>
        <fullName evidence="2">Cell division control protein</fullName>
    </recommendedName>
</protein>
<reference evidence="5 6" key="1">
    <citation type="journal article" date="2004" name="Nature">
        <title>Genome evolution in yeasts.</title>
        <authorList>
            <consortium name="Genolevures"/>
            <person name="Dujon B."/>
            <person name="Sherman D."/>
            <person name="Fischer G."/>
            <person name="Durrens P."/>
            <person name="Casaregola S."/>
            <person name="Lafontaine I."/>
            <person name="de Montigny J."/>
            <person name="Marck C."/>
            <person name="Neuveglise C."/>
            <person name="Talla E."/>
            <person name="Goffard N."/>
            <person name="Frangeul L."/>
            <person name="Aigle M."/>
            <person name="Anthouard V."/>
            <person name="Babour A."/>
            <person name="Barbe V."/>
            <person name="Barnay S."/>
            <person name="Blanchin S."/>
            <person name="Beckerich J.M."/>
            <person name="Beyne E."/>
            <person name="Bleykasten C."/>
            <person name="Boisrame A."/>
            <person name="Boyer J."/>
            <person name="Cattolico L."/>
            <person name="Confanioleri F."/>
            <person name="de Daruvar A."/>
            <person name="Despons L."/>
            <person name="Fabre E."/>
            <person name="Fairhead C."/>
            <person name="Ferry-Dumazet H."/>
            <person name="Groppi A."/>
            <person name="Hantraye F."/>
            <person name="Hennequin C."/>
            <person name="Jauniaux N."/>
            <person name="Joyet P."/>
            <person name="Kachouri R."/>
            <person name="Kerrest A."/>
            <person name="Koszul R."/>
            <person name="Lemaire M."/>
            <person name="Lesur I."/>
            <person name="Ma L."/>
            <person name="Muller H."/>
            <person name="Nicaud J.M."/>
            <person name="Nikolski M."/>
            <person name="Oztas S."/>
            <person name="Ozier-Kalogeropoulos O."/>
            <person name="Pellenz S."/>
            <person name="Potier S."/>
            <person name="Richard G.F."/>
            <person name="Straub M.L."/>
            <person name="Suleau A."/>
            <person name="Swennene D."/>
            <person name="Tekaia F."/>
            <person name="Wesolowski-Louvel M."/>
            <person name="Westhof E."/>
            <person name="Wirth B."/>
            <person name="Zeniou-Meyer M."/>
            <person name="Zivanovic I."/>
            <person name="Bolotin-Fukuhara M."/>
            <person name="Thierry A."/>
            <person name="Bouchier C."/>
            <person name="Caudron B."/>
            <person name="Scarpelli C."/>
            <person name="Gaillardin C."/>
            <person name="Weissenbach J."/>
            <person name="Wincker P."/>
            <person name="Souciet J.L."/>
        </authorList>
    </citation>
    <scope>NUCLEOTIDE SEQUENCE [LARGE SCALE GENOMIC DNA]</scope>
    <source>
        <strain evidence="6">ATCC 36239 / CBS 767 / BCRC 21394 / JCM 1990 / NBRC 0083 / IGC 2968</strain>
    </source>
</reference>
<evidence type="ECO:0000313" key="6">
    <source>
        <dbReference type="Proteomes" id="UP000000599"/>
    </source>
</evidence>
<dbReference type="eggNOG" id="KOG2227">
    <property type="taxonomic scope" value="Eukaryota"/>
</dbReference>
<dbReference type="FunCoup" id="Q6BIJ3">
    <property type="interactions" value="1156"/>
</dbReference>
<feature type="domain" description="Cdc6/ORC1-like ATPase lid" evidence="4">
    <location>
        <begin position="304"/>
        <end position="373"/>
    </location>
</feature>
<dbReference type="PANTHER" id="PTHR10763">
    <property type="entry name" value="CELL DIVISION CONTROL PROTEIN 6-RELATED"/>
    <property type="match status" value="1"/>
</dbReference>
<dbReference type="OMA" id="WPTDEVY"/>
<evidence type="ECO:0000256" key="1">
    <source>
        <dbReference type="ARBA" id="ARBA00022705"/>
    </source>
</evidence>
<dbReference type="RefSeq" id="XP_461978.2">
    <property type="nucleotide sequence ID" value="XM_461978.1"/>
</dbReference>
<dbReference type="Proteomes" id="UP000000599">
    <property type="component" value="Chromosome G"/>
</dbReference>
<dbReference type="CDD" id="cd00009">
    <property type="entry name" value="AAA"/>
    <property type="match status" value="1"/>
</dbReference>
<dbReference type="InterPro" id="IPR054425">
    <property type="entry name" value="Cdc6_ORC1-like_ATPase_lid"/>
</dbReference>
<evidence type="ECO:0000259" key="3">
    <source>
        <dbReference type="Pfam" id="PF00004"/>
    </source>
</evidence>
<dbReference type="InterPro" id="IPR003959">
    <property type="entry name" value="ATPase_AAA_core"/>
</dbReference>
<dbReference type="GO" id="GO:0051301">
    <property type="term" value="P:cell division"/>
    <property type="evidence" value="ECO:0007669"/>
    <property type="project" value="UniProtKB-UniRule"/>
</dbReference>
<dbReference type="OrthoDB" id="1926878at2759"/>
<keyword evidence="6" id="KW-1185">Reference proteome</keyword>
<dbReference type="Gene3D" id="3.40.50.300">
    <property type="entry name" value="P-loop containing nucleotide triphosphate hydrolases"/>
    <property type="match status" value="1"/>
</dbReference>
<dbReference type="GO" id="GO:0006270">
    <property type="term" value="P:DNA replication initiation"/>
    <property type="evidence" value="ECO:0007669"/>
    <property type="project" value="UniProtKB-UniRule"/>
</dbReference>
<evidence type="ECO:0000256" key="2">
    <source>
        <dbReference type="PIRNR" id="PIRNR001767"/>
    </source>
</evidence>
<dbReference type="GO" id="GO:0033314">
    <property type="term" value="P:mitotic DNA replication checkpoint signaling"/>
    <property type="evidence" value="ECO:0007669"/>
    <property type="project" value="TreeGrafter"/>
</dbReference>
<dbReference type="SUPFAM" id="SSF52540">
    <property type="entry name" value="P-loop containing nucleoside triphosphate hydrolases"/>
    <property type="match status" value="1"/>
</dbReference>
<dbReference type="PANTHER" id="PTHR10763:SF26">
    <property type="entry name" value="CELL DIVISION CONTROL PROTEIN 6 HOMOLOG"/>
    <property type="match status" value="1"/>
</dbReference>
<comment type="similarity">
    <text evidence="2">Belongs to the CDC6/cdc18 family.</text>
</comment>
<evidence type="ECO:0000313" key="5">
    <source>
        <dbReference type="EMBL" id="CAG90448.2"/>
    </source>
</evidence>
<dbReference type="InterPro" id="IPR050311">
    <property type="entry name" value="ORC1/CDC6"/>
</dbReference>
<dbReference type="InterPro" id="IPR016314">
    <property type="entry name" value="Cdc6/18"/>
</dbReference>
<accession>Q6BIJ3</accession>
<dbReference type="EMBL" id="CR382139">
    <property type="protein sequence ID" value="CAG90448.2"/>
    <property type="molecule type" value="Genomic_DNA"/>
</dbReference>
<proteinExistence type="inferred from homology"/>
<dbReference type="GO" id="GO:0005524">
    <property type="term" value="F:ATP binding"/>
    <property type="evidence" value="ECO:0007669"/>
    <property type="project" value="InterPro"/>
</dbReference>
<feature type="domain" description="ATPase AAA-type core" evidence="3">
    <location>
        <begin position="136"/>
        <end position="291"/>
    </location>
</feature>
<dbReference type="AlphaFoldDB" id="Q6BIJ3"/>
<name>Q6BIJ3_DEBHA</name>
<dbReference type="KEGG" id="dha:DEHA2G09922g"/>
<dbReference type="Pfam" id="PF00004">
    <property type="entry name" value="AAA"/>
    <property type="match status" value="1"/>
</dbReference>
<dbReference type="InterPro" id="IPR027417">
    <property type="entry name" value="P-loop_NTPase"/>
</dbReference>
<organism evidence="5 6">
    <name type="scientific">Debaryomyces hansenii (strain ATCC 36239 / CBS 767 / BCRC 21394 / JCM 1990 / NBRC 0083 / IGC 2968)</name>
    <name type="common">Yeast</name>
    <name type="synonym">Torulaspora hansenii</name>
    <dbReference type="NCBI Taxonomy" id="284592"/>
    <lineage>
        <taxon>Eukaryota</taxon>
        <taxon>Fungi</taxon>
        <taxon>Dikarya</taxon>
        <taxon>Ascomycota</taxon>
        <taxon>Saccharomycotina</taxon>
        <taxon>Pichiomycetes</taxon>
        <taxon>Debaryomycetaceae</taxon>
        <taxon>Debaryomyces</taxon>
    </lineage>
</organism>
<dbReference type="Pfam" id="PF22606">
    <property type="entry name" value="Cdc6-ORC-like_ATPase_lid"/>
    <property type="match status" value="1"/>
</dbReference>
<sequence length="533" mass="59412">MQVRSGMKRALQDIELPSAKRGGKSSIDKYNVLSDRSNIMLQSPPVTPDKERVVDISQDLKASNDGVKKLTFLTPPSTPTKGKGTSVYSKAKALFQRSANNDGINTTHLTTRDEEAELLNRFLVDNINNNTSDSLYISGPPGTGKTAQIEISLNHVMKEIGKAVNVNVSQVGSYRTRLVKMNCMSISKPENVFHEIFCAMESREGQPKKSYNKKKTADDVFSLLTTECDIDTTILLLDEMDYLITKDQQVLFQLFNFASKQKSHILTNKLVLIGISNALDLTDKFLPRLKRNCLNPQSLQFMPYTSDQIKTIIITKLKSLVYDESTKENQHPMSSIPIIHPAAIQLCCKKSASVTGDLRKAFDICYKSIEMVEHNVREANPSATHTFQTAPKVLISHIAKICENSYKDNSLTKLHNLNLLQKAVLCCLFNHSINLAFPSTAKKDLTVNSFYDFYVKHSLDNVDKLLGRLKKGEFLEIIGALEAGSVINLSETKSMKSGMEIGNKFIKSNVPYDDLLKSIGDIGVLKKVLHGNN</sequence>